<dbReference type="PROSITE" id="PS50011">
    <property type="entry name" value="PROTEIN_KINASE_DOM"/>
    <property type="match status" value="1"/>
</dbReference>
<keyword evidence="11" id="KW-1185">Reference proteome</keyword>
<proteinExistence type="inferred from homology"/>
<dbReference type="RefSeq" id="XP_004346659.1">
    <property type="nucleotide sequence ID" value="XM_004346609.2"/>
</dbReference>
<dbReference type="Proteomes" id="UP000008743">
    <property type="component" value="Unassembled WGS sequence"/>
</dbReference>
<keyword evidence="1 7" id="KW-0723">Serine/threonine-protein kinase</keyword>
<evidence type="ECO:0000259" key="9">
    <source>
        <dbReference type="PROSITE" id="PS50011"/>
    </source>
</evidence>
<dbReference type="PROSITE" id="PS00108">
    <property type="entry name" value="PROTEIN_KINASE_ST"/>
    <property type="match status" value="1"/>
</dbReference>
<keyword evidence="5 6" id="KW-0067">ATP-binding</keyword>
<dbReference type="SUPFAM" id="SSF56112">
    <property type="entry name" value="Protein kinase-like (PK-like)"/>
    <property type="match status" value="1"/>
</dbReference>
<dbReference type="InterPro" id="IPR008271">
    <property type="entry name" value="Ser/Thr_kinase_AS"/>
</dbReference>
<dbReference type="SMART" id="SM00220">
    <property type="entry name" value="S_TKc"/>
    <property type="match status" value="1"/>
</dbReference>
<dbReference type="GO" id="GO:0005524">
    <property type="term" value="F:ATP binding"/>
    <property type="evidence" value="ECO:0007669"/>
    <property type="project" value="UniProtKB-UniRule"/>
</dbReference>
<evidence type="ECO:0000256" key="1">
    <source>
        <dbReference type="ARBA" id="ARBA00022527"/>
    </source>
</evidence>
<dbReference type="PROSITE" id="PS00107">
    <property type="entry name" value="PROTEIN_KINASE_ATP"/>
    <property type="match status" value="1"/>
</dbReference>
<dbReference type="OrthoDB" id="40902at2759"/>
<dbReference type="Gene3D" id="3.30.200.20">
    <property type="entry name" value="Phosphorylase Kinase, domain 1"/>
    <property type="match status" value="1"/>
</dbReference>
<dbReference type="STRING" id="595528.A0A0D2WR41"/>
<evidence type="ECO:0000256" key="8">
    <source>
        <dbReference type="SAM" id="MobiDB-lite"/>
    </source>
</evidence>
<dbReference type="InterPro" id="IPR011009">
    <property type="entry name" value="Kinase-like_dom_sf"/>
</dbReference>
<dbReference type="GO" id="GO:0004674">
    <property type="term" value="F:protein serine/threonine kinase activity"/>
    <property type="evidence" value="ECO:0007669"/>
    <property type="project" value="UniProtKB-KW"/>
</dbReference>
<evidence type="ECO:0000313" key="11">
    <source>
        <dbReference type="Proteomes" id="UP000008743"/>
    </source>
</evidence>
<reference evidence="11" key="1">
    <citation type="submission" date="2011-02" db="EMBL/GenBank/DDBJ databases">
        <title>The Genome Sequence of Capsaspora owczarzaki ATCC 30864.</title>
        <authorList>
            <person name="Russ C."/>
            <person name="Cuomo C."/>
            <person name="Burger G."/>
            <person name="Gray M.W."/>
            <person name="Holland P.W.H."/>
            <person name="King N."/>
            <person name="Lang F.B.F."/>
            <person name="Roger A.J."/>
            <person name="Ruiz-Trillo I."/>
            <person name="Young S.K."/>
            <person name="Zeng Q."/>
            <person name="Gargeya S."/>
            <person name="Alvarado L."/>
            <person name="Berlin A."/>
            <person name="Chapman S.B."/>
            <person name="Chen Z."/>
            <person name="Freedman E."/>
            <person name="Gellesch M."/>
            <person name="Goldberg J."/>
            <person name="Griggs A."/>
            <person name="Gujja S."/>
            <person name="Heilman E."/>
            <person name="Heiman D."/>
            <person name="Howarth C."/>
            <person name="Mehta T."/>
            <person name="Neiman D."/>
            <person name="Pearson M."/>
            <person name="Roberts A."/>
            <person name="Saif S."/>
            <person name="Shea T."/>
            <person name="Shenoy N."/>
            <person name="Sisk P."/>
            <person name="Stolte C."/>
            <person name="Sykes S."/>
            <person name="White J."/>
            <person name="Yandava C."/>
            <person name="Haas B."/>
            <person name="Nusbaum C."/>
            <person name="Birren B."/>
        </authorList>
    </citation>
    <scope>NUCLEOTIDE SEQUENCE</scope>
    <source>
        <strain evidence="11">ATCC 30864</strain>
    </source>
</reference>
<feature type="region of interest" description="Disordered" evidence="8">
    <location>
        <begin position="327"/>
        <end position="355"/>
    </location>
</feature>
<accession>A0A0D2WR41</accession>
<evidence type="ECO:0000256" key="2">
    <source>
        <dbReference type="ARBA" id="ARBA00022679"/>
    </source>
</evidence>
<dbReference type="AlphaFoldDB" id="A0A0D2WR41"/>
<dbReference type="CDD" id="cd05117">
    <property type="entry name" value="STKc_CAMK"/>
    <property type="match status" value="1"/>
</dbReference>
<sequence length="355" mass="39742">MQALKNKLKKYVPRHNKLDVEKHYKIGKELGSGNFAVVKAAVKRDTNQKVAIKMIDKKLCEGKEDMIETEVAILRQVQHPNIVGMIEEFDTPEKLYLVLELVEGGELFDRIVDHGSFTEQDASRLIRQITAAVKYLHERDIVHRDLKPENLLFRTPDHDSDIMITDFGLSKLINENLALETACGTPNYVAPEILLQKGYGKPVDIWSIGVITFILLCGYPPFYDESDALLFQKIMKGKFAYDPSYWSTISDSAKDVISSMLIVDPNRRLTADQVLAHPWVSGKTARDVNLSDSISQNLKSFSSGRVMFRKAIAAVQATNRMKRLALSSPMDNASHRSEPTSPTSPSSDASTSDGN</sequence>
<dbReference type="eggNOG" id="KOG0032">
    <property type="taxonomic scope" value="Eukaryota"/>
</dbReference>
<evidence type="ECO:0000256" key="3">
    <source>
        <dbReference type="ARBA" id="ARBA00022741"/>
    </source>
</evidence>
<keyword evidence="3 6" id="KW-0547">Nucleotide-binding</keyword>
<feature type="domain" description="Protein kinase" evidence="9">
    <location>
        <begin position="24"/>
        <end position="280"/>
    </location>
</feature>
<keyword evidence="2" id="KW-0808">Transferase</keyword>
<feature type="compositionally biased region" description="Low complexity" evidence="8">
    <location>
        <begin position="339"/>
        <end position="355"/>
    </location>
</feature>
<dbReference type="PANTHER" id="PTHR24347">
    <property type="entry name" value="SERINE/THREONINE-PROTEIN KINASE"/>
    <property type="match status" value="1"/>
</dbReference>
<dbReference type="Pfam" id="PF00069">
    <property type="entry name" value="Pkinase"/>
    <property type="match status" value="1"/>
</dbReference>
<dbReference type="InterPro" id="IPR000719">
    <property type="entry name" value="Prot_kinase_dom"/>
</dbReference>
<evidence type="ECO:0000313" key="10">
    <source>
        <dbReference type="EMBL" id="KJE94315.1"/>
    </source>
</evidence>
<comment type="similarity">
    <text evidence="7">Belongs to the protein kinase superfamily.</text>
</comment>
<evidence type="ECO:0000256" key="4">
    <source>
        <dbReference type="ARBA" id="ARBA00022777"/>
    </source>
</evidence>
<dbReference type="EMBL" id="KE346367">
    <property type="protein sequence ID" value="KJE94315.1"/>
    <property type="molecule type" value="Genomic_DNA"/>
</dbReference>
<dbReference type="InParanoid" id="A0A0D2WR41"/>
<evidence type="ECO:0000256" key="5">
    <source>
        <dbReference type="ARBA" id="ARBA00022840"/>
    </source>
</evidence>
<evidence type="ECO:0000256" key="7">
    <source>
        <dbReference type="RuleBase" id="RU000304"/>
    </source>
</evidence>
<dbReference type="FunFam" id="1.10.510.10:FF:000026">
    <property type="entry name" value="Calcium/calmodulin-dependent protein kinase type 1"/>
    <property type="match status" value="1"/>
</dbReference>
<evidence type="ECO:0000256" key="6">
    <source>
        <dbReference type="PROSITE-ProRule" id="PRU10141"/>
    </source>
</evidence>
<feature type="binding site" evidence="6">
    <location>
        <position position="53"/>
    </location>
    <ligand>
        <name>ATP</name>
        <dbReference type="ChEBI" id="CHEBI:30616"/>
    </ligand>
</feature>
<organism evidence="10 11">
    <name type="scientific">Capsaspora owczarzaki (strain ATCC 30864)</name>
    <dbReference type="NCBI Taxonomy" id="595528"/>
    <lineage>
        <taxon>Eukaryota</taxon>
        <taxon>Filasterea</taxon>
        <taxon>Capsaspora</taxon>
    </lineage>
</organism>
<dbReference type="PhylomeDB" id="A0A0D2WR41"/>
<dbReference type="Gene3D" id="1.10.510.10">
    <property type="entry name" value="Transferase(Phosphotransferase) domain 1"/>
    <property type="match status" value="1"/>
</dbReference>
<dbReference type="InterPro" id="IPR017441">
    <property type="entry name" value="Protein_kinase_ATP_BS"/>
</dbReference>
<gene>
    <name evidence="10" type="ORF">CAOG_004974</name>
</gene>
<dbReference type="OMA" id="RPKVQPC"/>
<dbReference type="FunFam" id="3.30.200.20:FF:000042">
    <property type="entry name" value="Aurora kinase A"/>
    <property type="match status" value="1"/>
</dbReference>
<dbReference type="FunCoup" id="A0A0D2WR41">
    <property type="interactions" value="169"/>
</dbReference>
<protein>
    <submittedName>
        <fullName evidence="10">CAMK/CAMK1 protein kinase</fullName>
    </submittedName>
</protein>
<keyword evidence="4 10" id="KW-0418">Kinase</keyword>
<name>A0A0D2WR41_CAPO3</name>